<accession>A0AA35WFQ0</accession>
<evidence type="ECO:0000256" key="1">
    <source>
        <dbReference type="SAM" id="MobiDB-lite"/>
    </source>
</evidence>
<keyword evidence="3" id="KW-1185">Reference proteome</keyword>
<organism evidence="2 3">
    <name type="scientific">Geodia barretti</name>
    <name type="common">Barrett's horny sponge</name>
    <dbReference type="NCBI Taxonomy" id="519541"/>
    <lineage>
        <taxon>Eukaryota</taxon>
        <taxon>Metazoa</taxon>
        <taxon>Porifera</taxon>
        <taxon>Demospongiae</taxon>
        <taxon>Heteroscleromorpha</taxon>
        <taxon>Tetractinellida</taxon>
        <taxon>Astrophorina</taxon>
        <taxon>Geodiidae</taxon>
        <taxon>Geodia</taxon>
    </lineage>
</organism>
<dbReference type="AlphaFoldDB" id="A0AA35WFQ0"/>
<comment type="caution">
    <text evidence="2">The sequence shown here is derived from an EMBL/GenBank/DDBJ whole genome shotgun (WGS) entry which is preliminary data.</text>
</comment>
<reference evidence="2" key="1">
    <citation type="submission" date="2023-03" db="EMBL/GenBank/DDBJ databases">
        <authorList>
            <person name="Steffen K."/>
            <person name="Cardenas P."/>
        </authorList>
    </citation>
    <scope>NUCLEOTIDE SEQUENCE</scope>
</reference>
<evidence type="ECO:0000313" key="2">
    <source>
        <dbReference type="EMBL" id="CAI8018744.1"/>
    </source>
</evidence>
<evidence type="ECO:0000313" key="3">
    <source>
        <dbReference type="Proteomes" id="UP001174909"/>
    </source>
</evidence>
<sequence>MATRVKSAGRSTPEYKTFRKNMVKIRDALTENDTAKKTLEIKFKEVVWLEKSAEKSKPLDLVIKAMSIISNDPSQYEVFRKMLQAVGLDNEVLPSVEEADNELPQDPADIPQSEQGKDEPASAGSVGSETRSKDQVHSRRGSRANEHTLGEKVGSSASHPLRRDSGVGITASESQTMSDDSEFPAGTA</sequence>
<feature type="compositionally biased region" description="Basic and acidic residues" evidence="1">
    <location>
        <begin position="130"/>
        <end position="150"/>
    </location>
</feature>
<protein>
    <submittedName>
        <fullName evidence="2">Uncharacterized protein</fullName>
    </submittedName>
</protein>
<proteinExistence type="predicted"/>
<gene>
    <name evidence="2" type="ORF">GBAR_LOCUS11355</name>
</gene>
<feature type="region of interest" description="Disordered" evidence="1">
    <location>
        <begin position="93"/>
        <end position="188"/>
    </location>
</feature>
<name>A0AA35WFQ0_GEOBA</name>
<dbReference type="Proteomes" id="UP001174909">
    <property type="component" value="Unassembled WGS sequence"/>
</dbReference>
<dbReference type="EMBL" id="CASHTH010001710">
    <property type="protein sequence ID" value="CAI8018744.1"/>
    <property type="molecule type" value="Genomic_DNA"/>
</dbReference>